<accession>D6RR13</accession>
<sequence length="284" mass="32333">MHLDEVDGTLIPPINRLPTEVLGSIFLATLPARKKPTISTTEVPLLLTDVCNHWRAVARATSQLWSEIEFYLSDRGLPWNTKYTPDARGIVEEKVRAFTRWMDYAGPTSLFFGLWFEHEVLDDVFLPMLYSVFSPRNVAKIRTLETACISERMERYVYGIPPESLHSLTKLVMTWDNIYGVAEMQDGEDRAHYHHSDRDRLFAAPSLTSIDLNCWSAFPSHPTLLDLPVRNWANITELRIRASGPVLAKTVCDVEQLVSVLEKCASSLRTPHPGTFLYTRRSGL</sequence>
<evidence type="ECO:0000313" key="2">
    <source>
        <dbReference type="Proteomes" id="UP000001861"/>
    </source>
</evidence>
<protein>
    <submittedName>
        <fullName evidence="1">Uncharacterized protein</fullName>
    </submittedName>
</protein>
<dbReference type="HOGENOM" id="CLU_085416_0_0_1"/>
<name>D6RR13_COPC7</name>
<dbReference type="OrthoDB" id="2269034at2759"/>
<organism evidence="1 2">
    <name type="scientific">Coprinopsis cinerea (strain Okayama-7 / 130 / ATCC MYA-4618 / FGSC 9003)</name>
    <name type="common">Inky cap fungus</name>
    <name type="synonym">Hormographiella aspergillata</name>
    <dbReference type="NCBI Taxonomy" id="240176"/>
    <lineage>
        <taxon>Eukaryota</taxon>
        <taxon>Fungi</taxon>
        <taxon>Dikarya</taxon>
        <taxon>Basidiomycota</taxon>
        <taxon>Agaricomycotina</taxon>
        <taxon>Agaricomycetes</taxon>
        <taxon>Agaricomycetidae</taxon>
        <taxon>Agaricales</taxon>
        <taxon>Agaricineae</taxon>
        <taxon>Psathyrellaceae</taxon>
        <taxon>Coprinopsis</taxon>
    </lineage>
</organism>
<reference evidence="1 2" key="1">
    <citation type="journal article" date="2010" name="Proc. Natl. Acad. Sci. U.S.A.">
        <title>Insights into evolution of multicellular fungi from the assembled chromosomes of the mushroom Coprinopsis cinerea (Coprinus cinereus).</title>
        <authorList>
            <person name="Stajich J.E."/>
            <person name="Wilke S.K."/>
            <person name="Ahren D."/>
            <person name="Au C.H."/>
            <person name="Birren B.W."/>
            <person name="Borodovsky M."/>
            <person name="Burns C."/>
            <person name="Canback B."/>
            <person name="Casselton L.A."/>
            <person name="Cheng C.K."/>
            <person name="Deng J."/>
            <person name="Dietrich F.S."/>
            <person name="Fargo D.C."/>
            <person name="Farman M.L."/>
            <person name="Gathman A.C."/>
            <person name="Goldberg J."/>
            <person name="Guigo R."/>
            <person name="Hoegger P.J."/>
            <person name="Hooker J.B."/>
            <person name="Huggins A."/>
            <person name="James T.Y."/>
            <person name="Kamada T."/>
            <person name="Kilaru S."/>
            <person name="Kodira C."/>
            <person name="Kues U."/>
            <person name="Kupfer D."/>
            <person name="Kwan H.S."/>
            <person name="Lomsadze A."/>
            <person name="Li W."/>
            <person name="Lilly W.W."/>
            <person name="Ma L.J."/>
            <person name="Mackey A.J."/>
            <person name="Manning G."/>
            <person name="Martin F."/>
            <person name="Muraguchi H."/>
            <person name="Natvig D.O."/>
            <person name="Palmerini H."/>
            <person name="Ramesh M.A."/>
            <person name="Rehmeyer C.J."/>
            <person name="Roe B.A."/>
            <person name="Shenoy N."/>
            <person name="Stanke M."/>
            <person name="Ter-Hovhannisyan V."/>
            <person name="Tunlid A."/>
            <person name="Velagapudi R."/>
            <person name="Vision T.J."/>
            <person name="Zeng Q."/>
            <person name="Zolan M.E."/>
            <person name="Pukkila P.J."/>
        </authorList>
    </citation>
    <scope>NUCLEOTIDE SEQUENCE [LARGE SCALE GENOMIC DNA]</scope>
    <source>
        <strain evidence="2">Okayama-7 / 130 / ATCC MYA-4618 / FGSC 9003</strain>
    </source>
</reference>
<dbReference type="VEuPathDB" id="FungiDB:CC1G_15754"/>
<dbReference type="AlphaFoldDB" id="D6RR13"/>
<dbReference type="KEGG" id="cci:CC1G_15754"/>
<dbReference type="Proteomes" id="UP000001861">
    <property type="component" value="Unassembled WGS sequence"/>
</dbReference>
<dbReference type="RefSeq" id="XP_002910035.1">
    <property type="nucleotide sequence ID" value="XM_002909989.1"/>
</dbReference>
<dbReference type="EMBL" id="AACS02000013">
    <property type="protein sequence ID" value="EFI26541.1"/>
    <property type="molecule type" value="Genomic_DNA"/>
</dbReference>
<proteinExistence type="predicted"/>
<evidence type="ECO:0000313" key="1">
    <source>
        <dbReference type="EMBL" id="EFI26541.1"/>
    </source>
</evidence>
<dbReference type="InParanoid" id="D6RR13"/>
<gene>
    <name evidence="1" type="ORF">CC1G_15754</name>
</gene>
<comment type="caution">
    <text evidence="1">The sequence shown here is derived from an EMBL/GenBank/DDBJ whole genome shotgun (WGS) entry which is preliminary data.</text>
</comment>
<dbReference type="OMA" id="MEGSFTH"/>
<dbReference type="GeneID" id="9379777"/>
<keyword evidence="2" id="KW-1185">Reference proteome</keyword>